<evidence type="ECO:0000256" key="2">
    <source>
        <dbReference type="ARBA" id="ARBA00023015"/>
    </source>
</evidence>
<keyword evidence="3" id="KW-0238">DNA-binding</keyword>
<dbReference type="InterPro" id="IPR051381">
    <property type="entry name" value="CREB_ATF_subfamily"/>
</dbReference>
<dbReference type="PROSITE" id="PS00036">
    <property type="entry name" value="BZIP_BASIC"/>
    <property type="match status" value="1"/>
</dbReference>
<gene>
    <name evidence="9" type="ORF">N323_04420</name>
</gene>
<accession>A0A091L603</accession>
<dbReference type="CDD" id="cd14689">
    <property type="entry name" value="bZIP_CREB3"/>
    <property type="match status" value="1"/>
</dbReference>
<dbReference type="InterPro" id="IPR004827">
    <property type="entry name" value="bZIP"/>
</dbReference>
<evidence type="ECO:0000256" key="5">
    <source>
        <dbReference type="ARBA" id="ARBA00023163"/>
    </source>
</evidence>
<dbReference type="PANTHER" id="PTHR45996">
    <property type="entry name" value="AGAP001464-PB"/>
    <property type="match status" value="1"/>
</dbReference>
<keyword evidence="6" id="KW-0539">Nucleus</keyword>
<dbReference type="Pfam" id="PF00170">
    <property type="entry name" value="bZIP_1"/>
    <property type="match status" value="1"/>
</dbReference>
<keyword evidence="4" id="KW-0010">Activator</keyword>
<organism evidence="9 10">
    <name type="scientific">Cathartes aura</name>
    <name type="common">Turkey vulture</name>
    <name type="synonym">Vultur aura</name>
    <dbReference type="NCBI Taxonomy" id="43455"/>
    <lineage>
        <taxon>Eukaryota</taxon>
        <taxon>Metazoa</taxon>
        <taxon>Chordata</taxon>
        <taxon>Craniata</taxon>
        <taxon>Vertebrata</taxon>
        <taxon>Euteleostomi</taxon>
        <taxon>Archelosauria</taxon>
        <taxon>Archosauria</taxon>
        <taxon>Dinosauria</taxon>
        <taxon>Saurischia</taxon>
        <taxon>Theropoda</taxon>
        <taxon>Coelurosauria</taxon>
        <taxon>Aves</taxon>
        <taxon>Neognathae</taxon>
        <taxon>Neoaves</taxon>
        <taxon>Telluraves</taxon>
        <taxon>Accipitrimorphae</taxon>
        <taxon>Accipitriformes</taxon>
        <taxon>Cathartidae</taxon>
        <taxon>Cathartes</taxon>
    </lineage>
</organism>
<comment type="similarity">
    <text evidence="1">Belongs to the bZIP family. ATF subfamily.</text>
</comment>
<protein>
    <submittedName>
        <fullName evidence="9">Cyclic AMP-responsive element-binding protein 3-like 3</fullName>
    </submittedName>
</protein>
<evidence type="ECO:0000256" key="3">
    <source>
        <dbReference type="ARBA" id="ARBA00023125"/>
    </source>
</evidence>
<dbReference type="AlphaFoldDB" id="A0A091L603"/>
<dbReference type="GO" id="GO:0005634">
    <property type="term" value="C:nucleus"/>
    <property type="evidence" value="ECO:0007669"/>
    <property type="project" value="TreeGrafter"/>
</dbReference>
<feature type="region of interest" description="Disordered" evidence="7">
    <location>
        <begin position="226"/>
        <end position="249"/>
    </location>
</feature>
<name>A0A091L603_CATAU</name>
<evidence type="ECO:0000313" key="10">
    <source>
        <dbReference type="Proteomes" id="UP000053745"/>
    </source>
</evidence>
<keyword evidence="5" id="KW-0804">Transcription</keyword>
<keyword evidence="10" id="KW-1185">Reference proteome</keyword>
<evidence type="ECO:0000256" key="4">
    <source>
        <dbReference type="ARBA" id="ARBA00023159"/>
    </source>
</evidence>
<dbReference type="InterPro" id="IPR008917">
    <property type="entry name" value="TF_DNA-bd_sf"/>
</dbReference>
<keyword evidence="2" id="KW-0805">Transcription regulation</keyword>
<feature type="compositionally biased region" description="Low complexity" evidence="7">
    <location>
        <begin position="169"/>
        <end position="181"/>
    </location>
</feature>
<dbReference type="Gene3D" id="1.20.5.170">
    <property type="match status" value="1"/>
</dbReference>
<dbReference type="GO" id="GO:0000978">
    <property type="term" value="F:RNA polymerase II cis-regulatory region sequence-specific DNA binding"/>
    <property type="evidence" value="ECO:0007669"/>
    <property type="project" value="TreeGrafter"/>
</dbReference>
<feature type="region of interest" description="Disordered" evidence="7">
    <location>
        <begin position="29"/>
        <end position="92"/>
    </location>
</feature>
<sequence>MASGVGSLDSLDLLDLLFDRQDGILRGVELGTPPGTWHKDGRAQDSEDFLSSILGSGDSASDSPSWSPATSDSGVSEDAPSDQLDSPPRCCDGGPSEVVYPYANPCRALPLPGGAGVLHPEVSIDLDMWHPGFFLEESQDLPVVSPPASCTLTVKDLLLSGSSDAGRHPSVAPQQPQARQSQAQFQELVLTEDEKKLLAKEGVSLPTQLPLTKYEERVLKKIRRKIRNKQSAQESRKKKKEYIDGLESR</sequence>
<dbReference type="EMBL" id="KL304594">
    <property type="protein sequence ID" value="KFP51899.1"/>
    <property type="molecule type" value="Genomic_DNA"/>
</dbReference>
<evidence type="ECO:0000256" key="6">
    <source>
        <dbReference type="ARBA" id="ARBA00023242"/>
    </source>
</evidence>
<reference evidence="9 10" key="1">
    <citation type="submission" date="2014-04" db="EMBL/GenBank/DDBJ databases">
        <title>Genome evolution of avian class.</title>
        <authorList>
            <person name="Zhang G."/>
            <person name="Li C."/>
        </authorList>
    </citation>
    <scope>NUCLEOTIDE SEQUENCE [LARGE SCALE GENOMIC DNA]</scope>
    <source>
        <strain evidence="9">BGI_N323</strain>
    </source>
</reference>
<evidence type="ECO:0000256" key="7">
    <source>
        <dbReference type="SAM" id="MobiDB-lite"/>
    </source>
</evidence>
<feature type="non-terminal residue" evidence="9">
    <location>
        <position position="249"/>
    </location>
</feature>
<feature type="domain" description="BZIP" evidence="8">
    <location>
        <begin position="223"/>
        <end position="238"/>
    </location>
</feature>
<feature type="region of interest" description="Disordered" evidence="7">
    <location>
        <begin position="161"/>
        <end position="181"/>
    </location>
</feature>
<proteinExistence type="inferred from homology"/>
<dbReference type="PANTHER" id="PTHR45996:SF1">
    <property type="entry name" value="CYCLIC AMP-RESPONSIVE ELEMENT-BINDING PROTEIN 3-LIKE PROTEIN 3"/>
    <property type="match status" value="1"/>
</dbReference>
<feature type="compositionally biased region" description="Low complexity" evidence="7">
    <location>
        <begin position="55"/>
        <end position="74"/>
    </location>
</feature>
<dbReference type="GO" id="GO:0000981">
    <property type="term" value="F:DNA-binding transcription factor activity, RNA polymerase II-specific"/>
    <property type="evidence" value="ECO:0007669"/>
    <property type="project" value="TreeGrafter"/>
</dbReference>
<dbReference type="Proteomes" id="UP000053745">
    <property type="component" value="Unassembled WGS sequence"/>
</dbReference>
<dbReference type="SUPFAM" id="SSF47454">
    <property type="entry name" value="A DNA-binding domain in eukaryotic transcription factors"/>
    <property type="match status" value="1"/>
</dbReference>
<dbReference type="OrthoDB" id="674948at2759"/>
<evidence type="ECO:0000256" key="1">
    <source>
        <dbReference type="ARBA" id="ARBA00009050"/>
    </source>
</evidence>
<evidence type="ECO:0000313" key="9">
    <source>
        <dbReference type="EMBL" id="KFP51899.1"/>
    </source>
</evidence>
<evidence type="ECO:0000259" key="8">
    <source>
        <dbReference type="PROSITE" id="PS00036"/>
    </source>
</evidence>